<protein>
    <submittedName>
        <fullName evidence="1">Uncharacterized protein</fullName>
    </submittedName>
</protein>
<reference evidence="1" key="1">
    <citation type="journal article" date="2012" name="PLoS ONE">
        <title>Gene sets for utilization of primary and secondary nutrition supplies in the distal gut of endangered iberian lynx.</title>
        <authorList>
            <person name="Alcaide M."/>
            <person name="Messina E."/>
            <person name="Richter M."/>
            <person name="Bargiela R."/>
            <person name="Peplies J."/>
            <person name="Huws S.A."/>
            <person name="Newbold C.J."/>
            <person name="Golyshin P.N."/>
            <person name="Simon M.A."/>
            <person name="Lopez G."/>
            <person name="Yakimov M.M."/>
            <person name="Ferrer M."/>
        </authorList>
    </citation>
    <scope>NUCLEOTIDE SEQUENCE</scope>
</reference>
<accession>J9GNR3</accession>
<dbReference type="AlphaFoldDB" id="J9GNR3"/>
<evidence type="ECO:0000313" key="1">
    <source>
        <dbReference type="EMBL" id="EJX09304.1"/>
    </source>
</evidence>
<proteinExistence type="predicted"/>
<dbReference type="EMBL" id="AMCI01000422">
    <property type="protein sequence ID" value="EJX09304.1"/>
    <property type="molecule type" value="Genomic_DNA"/>
</dbReference>
<gene>
    <name evidence="1" type="ORF">EVA_02587</name>
</gene>
<sequence>DREQQSSLAQFSPAAIEYNRAEVFAMR</sequence>
<name>J9GNR3_9ZZZZ</name>
<feature type="non-terminal residue" evidence="1">
    <location>
        <position position="1"/>
    </location>
</feature>
<organism evidence="1">
    <name type="scientific">gut metagenome</name>
    <dbReference type="NCBI Taxonomy" id="749906"/>
    <lineage>
        <taxon>unclassified sequences</taxon>
        <taxon>metagenomes</taxon>
        <taxon>organismal metagenomes</taxon>
    </lineage>
</organism>
<comment type="caution">
    <text evidence="1">The sequence shown here is derived from an EMBL/GenBank/DDBJ whole genome shotgun (WGS) entry which is preliminary data.</text>
</comment>